<organism evidence="7 8">
    <name type="scientific">Thiorhodovibrio winogradskyi</name>
    <dbReference type="NCBI Taxonomy" id="77007"/>
    <lineage>
        <taxon>Bacteria</taxon>
        <taxon>Pseudomonadati</taxon>
        <taxon>Pseudomonadota</taxon>
        <taxon>Gammaproteobacteria</taxon>
        <taxon>Chromatiales</taxon>
        <taxon>Chromatiaceae</taxon>
        <taxon>Thiorhodovibrio</taxon>
    </lineage>
</organism>
<dbReference type="InterPro" id="IPR020846">
    <property type="entry name" value="MFS_dom"/>
</dbReference>
<dbReference type="Proteomes" id="UP001432180">
    <property type="component" value="Chromosome"/>
</dbReference>
<evidence type="ECO:0000256" key="4">
    <source>
        <dbReference type="SAM" id="MobiDB-lite"/>
    </source>
</evidence>
<keyword evidence="3 5" id="KW-0472">Membrane</keyword>
<protein>
    <submittedName>
        <fullName evidence="7">Fosmidomycin resistance protein</fullName>
    </submittedName>
</protein>
<evidence type="ECO:0000256" key="1">
    <source>
        <dbReference type="ARBA" id="ARBA00022692"/>
    </source>
</evidence>
<dbReference type="CDD" id="cd17478">
    <property type="entry name" value="MFS_FsR"/>
    <property type="match status" value="1"/>
</dbReference>
<dbReference type="PANTHER" id="PTHR43129:SF1">
    <property type="entry name" value="FOSMIDOMYCIN RESISTANCE PROTEIN"/>
    <property type="match status" value="1"/>
</dbReference>
<dbReference type="EMBL" id="CP121472">
    <property type="protein sequence ID" value="WPL17355.1"/>
    <property type="molecule type" value="Genomic_DNA"/>
</dbReference>
<feature type="transmembrane region" description="Helical" evidence="5">
    <location>
        <begin position="308"/>
        <end position="326"/>
    </location>
</feature>
<feature type="transmembrane region" description="Helical" evidence="5">
    <location>
        <begin position="338"/>
        <end position="356"/>
    </location>
</feature>
<feature type="transmembrane region" description="Helical" evidence="5">
    <location>
        <begin position="157"/>
        <end position="175"/>
    </location>
</feature>
<evidence type="ECO:0000259" key="6">
    <source>
        <dbReference type="PROSITE" id="PS50850"/>
    </source>
</evidence>
<keyword evidence="1 5" id="KW-0812">Transmembrane</keyword>
<evidence type="ECO:0000256" key="2">
    <source>
        <dbReference type="ARBA" id="ARBA00022989"/>
    </source>
</evidence>
<feature type="transmembrane region" description="Helical" evidence="5">
    <location>
        <begin position="272"/>
        <end position="296"/>
    </location>
</feature>
<reference evidence="7 8" key="1">
    <citation type="journal article" date="2023" name="Microorganisms">
        <title>Thiorhodovibrio frisius and Trv. litoralis spp. nov., Two Novel Members from a Clade of Fastidious Purple Sulfur Bacteria That Exhibit Unique Red-Shifted Light-Harvesting Capabilities.</title>
        <authorList>
            <person name="Methner A."/>
            <person name="Kuzyk S.B."/>
            <person name="Petersen J."/>
            <person name="Bauer S."/>
            <person name="Brinkmann H."/>
            <person name="Sichau K."/>
            <person name="Wanner G."/>
            <person name="Wolf J."/>
            <person name="Neumann-Schaal M."/>
            <person name="Henke P."/>
            <person name="Tank M."/>
            <person name="Sproer C."/>
            <person name="Bunk B."/>
            <person name="Overmann J."/>
        </authorList>
    </citation>
    <scope>NUCLEOTIDE SEQUENCE [LARGE SCALE GENOMIC DNA]</scope>
    <source>
        <strain evidence="7 8">DSM 6702</strain>
    </source>
</reference>
<keyword evidence="8" id="KW-1185">Reference proteome</keyword>
<dbReference type="InterPro" id="IPR036259">
    <property type="entry name" value="MFS_trans_sf"/>
</dbReference>
<dbReference type="PROSITE" id="PS50850">
    <property type="entry name" value="MFS"/>
    <property type="match status" value="1"/>
</dbReference>
<feature type="transmembrane region" description="Helical" evidence="5">
    <location>
        <begin position="419"/>
        <end position="442"/>
    </location>
</feature>
<feature type="region of interest" description="Disordered" evidence="4">
    <location>
        <begin position="1"/>
        <end position="42"/>
    </location>
</feature>
<feature type="domain" description="Major facilitator superfamily (MFS) profile" evidence="6">
    <location>
        <begin position="70"/>
        <end position="448"/>
    </location>
</feature>
<keyword evidence="2 5" id="KW-1133">Transmembrane helix</keyword>
<sequence>MTPPRHLRRLPPLGDPISPSRQVSHQGRRLLAQPSPISRSPLLPPSFDFDRAMTDHTPSADLADRTAFRVLLPISFAHFLNDTMQSLMLAIYPLFKSGLHLSFGQIGLITLTFQCTASVLQPLVGYYTDRHPQPFSLAFGMGCTLLGLLLLSQASSFPLVLMAAALVGSGSSIFHPESSRVARMASGGRHGLAQSIFQVGGNAGTAVGPLLAAWIVLPNGQGSIAFFSLLALLAMLVLTGVGFWYRRQQRDPKRSAPVTHHGLPRGRVARTLAVLFALMFSKFFYLASISSYLIFYLMHQYKIDTQTAQYHLFFFLFAVAVGTLLGGPLGDRIGRKRVIWISILGVAPFTLALPYVGLGASVGLTLVIGFLLASAFPAIVVYAQELIPGRIGTVSGLFFGLAFGLGGIGAAVLGQLADLWGIVQVYQMCAFLPLIGLLAVFLPDLRKAPGEGVTVDRVAVRA</sequence>
<evidence type="ECO:0000256" key="3">
    <source>
        <dbReference type="ARBA" id="ARBA00023136"/>
    </source>
</evidence>
<feature type="transmembrane region" description="Helical" evidence="5">
    <location>
        <begin position="362"/>
        <end position="382"/>
    </location>
</feature>
<feature type="transmembrane region" description="Helical" evidence="5">
    <location>
        <begin position="394"/>
        <end position="413"/>
    </location>
</feature>
<evidence type="ECO:0000313" key="7">
    <source>
        <dbReference type="EMBL" id="WPL17355.1"/>
    </source>
</evidence>
<dbReference type="PANTHER" id="PTHR43129">
    <property type="entry name" value="FOSMIDOMYCIN RESISTANCE PROTEIN"/>
    <property type="match status" value="1"/>
</dbReference>
<gene>
    <name evidence="7" type="primary">fsr</name>
    <name evidence="7" type="ORF">Thiowin_02362</name>
</gene>
<dbReference type="Pfam" id="PF07690">
    <property type="entry name" value="MFS_1"/>
    <property type="match status" value="1"/>
</dbReference>
<dbReference type="SUPFAM" id="SSF103473">
    <property type="entry name" value="MFS general substrate transporter"/>
    <property type="match status" value="1"/>
</dbReference>
<evidence type="ECO:0000313" key="8">
    <source>
        <dbReference type="Proteomes" id="UP001432180"/>
    </source>
</evidence>
<accession>A0ABZ0S9Z1</accession>
<feature type="transmembrane region" description="Helical" evidence="5">
    <location>
        <begin position="196"/>
        <end position="217"/>
    </location>
</feature>
<feature type="transmembrane region" description="Helical" evidence="5">
    <location>
        <begin position="134"/>
        <end position="151"/>
    </location>
</feature>
<proteinExistence type="predicted"/>
<name>A0ABZ0S9Z1_9GAMM</name>
<evidence type="ECO:0000256" key="5">
    <source>
        <dbReference type="SAM" id="Phobius"/>
    </source>
</evidence>
<dbReference type="InterPro" id="IPR011701">
    <property type="entry name" value="MFS"/>
</dbReference>
<dbReference type="Gene3D" id="1.20.1250.20">
    <property type="entry name" value="MFS general substrate transporter like domains"/>
    <property type="match status" value="2"/>
</dbReference>
<feature type="transmembrane region" description="Helical" evidence="5">
    <location>
        <begin position="223"/>
        <end position="245"/>
    </location>
</feature>